<evidence type="ECO:0000259" key="4">
    <source>
        <dbReference type="PROSITE" id="PS50011"/>
    </source>
</evidence>
<evidence type="ECO:0000313" key="5">
    <source>
        <dbReference type="EMBL" id="GBC03980.1"/>
    </source>
</evidence>
<dbReference type="GO" id="GO:0004713">
    <property type="term" value="F:protein tyrosine kinase activity"/>
    <property type="evidence" value="ECO:0007669"/>
    <property type="project" value="InterPro"/>
</dbReference>
<dbReference type="SUPFAM" id="SSF56112">
    <property type="entry name" value="Protein kinase-like (PK-like)"/>
    <property type="match status" value="1"/>
</dbReference>
<dbReference type="AlphaFoldDB" id="A0A2Z6S4B5"/>
<dbReference type="Gene3D" id="1.10.510.10">
    <property type="entry name" value="Transferase(Phosphotransferase) domain 1"/>
    <property type="match status" value="1"/>
</dbReference>
<dbReference type="OrthoDB" id="2339262at2759"/>
<dbReference type="CDD" id="cd21037">
    <property type="entry name" value="MLKL_NTD"/>
    <property type="match status" value="1"/>
</dbReference>
<dbReference type="SMART" id="SM00219">
    <property type="entry name" value="TyrKc"/>
    <property type="match status" value="1"/>
</dbReference>
<dbReference type="PANTHER" id="PTHR44329">
    <property type="entry name" value="SERINE/THREONINE-PROTEIN KINASE TNNI3K-RELATED"/>
    <property type="match status" value="1"/>
</dbReference>
<evidence type="ECO:0000256" key="2">
    <source>
        <dbReference type="ARBA" id="ARBA00022840"/>
    </source>
</evidence>
<name>A0A2Z6S4B5_9GLOM</name>
<reference evidence="5 7" key="1">
    <citation type="submission" date="2017-11" db="EMBL/GenBank/DDBJ databases">
        <title>The genome of Rhizophagus clarus HR1 reveals common genetic basis of auxotrophy among arbuscular mycorrhizal fungi.</title>
        <authorList>
            <person name="Kobayashi Y."/>
        </authorList>
    </citation>
    <scope>NUCLEOTIDE SEQUENCE [LARGE SCALE GENOMIC DNA]</scope>
    <source>
        <strain evidence="5 7">HR1</strain>
    </source>
</reference>
<gene>
    <name evidence="6" type="ORF">RCL2_002487600</name>
    <name evidence="5" type="ORF">RclHR1_05430010</name>
</gene>
<comment type="caution">
    <text evidence="5">The sequence shown here is derived from an EMBL/GenBank/DDBJ whole genome shotgun (WGS) entry which is preliminary data.</text>
</comment>
<dbReference type="PRINTS" id="PR00109">
    <property type="entry name" value="TYRKINASE"/>
</dbReference>
<evidence type="ECO:0000256" key="1">
    <source>
        <dbReference type="ARBA" id="ARBA00022741"/>
    </source>
</evidence>
<feature type="domain" description="Protein kinase" evidence="4">
    <location>
        <begin position="326"/>
        <end position="594"/>
    </location>
</feature>
<dbReference type="InterPro" id="IPR001245">
    <property type="entry name" value="Ser-Thr/Tyr_kinase_cat_dom"/>
</dbReference>
<keyword evidence="2" id="KW-0067">ATP-binding</keyword>
<dbReference type="InterPro" id="IPR006597">
    <property type="entry name" value="Sel1-like"/>
</dbReference>
<dbReference type="InterPro" id="IPR000719">
    <property type="entry name" value="Prot_kinase_dom"/>
</dbReference>
<evidence type="ECO:0000313" key="7">
    <source>
        <dbReference type="Proteomes" id="UP000247702"/>
    </source>
</evidence>
<dbReference type="Proteomes" id="UP000615446">
    <property type="component" value="Unassembled WGS sequence"/>
</dbReference>
<protein>
    <submittedName>
        <fullName evidence="6">Kinase-like domain-containing protein</fullName>
    </submittedName>
</protein>
<keyword evidence="6" id="KW-0808">Transferase</keyword>
<dbReference type="InterPro" id="IPR051681">
    <property type="entry name" value="Ser/Thr_Kinases-Pseudokinases"/>
</dbReference>
<dbReference type="GO" id="GO:0097527">
    <property type="term" value="P:necroptotic signaling pathway"/>
    <property type="evidence" value="ECO:0007669"/>
    <property type="project" value="TreeGrafter"/>
</dbReference>
<dbReference type="InterPro" id="IPR059179">
    <property type="entry name" value="MLKL-like_MCAfunc"/>
</dbReference>
<evidence type="ECO:0000313" key="6">
    <source>
        <dbReference type="EMBL" id="GES98321.1"/>
    </source>
</evidence>
<feature type="region of interest" description="Disordered" evidence="3">
    <location>
        <begin position="1"/>
        <end position="77"/>
    </location>
</feature>
<proteinExistence type="predicted"/>
<dbReference type="PROSITE" id="PS00109">
    <property type="entry name" value="PROTEIN_KINASE_TYR"/>
    <property type="match status" value="1"/>
</dbReference>
<keyword evidence="7" id="KW-1185">Reference proteome</keyword>
<dbReference type="PANTHER" id="PTHR44329:SF298">
    <property type="entry name" value="MIXED LINEAGE KINASE DOMAIN-LIKE PROTEIN"/>
    <property type="match status" value="1"/>
</dbReference>
<dbReference type="SUPFAM" id="SSF81901">
    <property type="entry name" value="HCP-like"/>
    <property type="match status" value="1"/>
</dbReference>
<dbReference type="EMBL" id="BLAL01000266">
    <property type="protein sequence ID" value="GES98321.1"/>
    <property type="molecule type" value="Genomic_DNA"/>
</dbReference>
<organism evidence="5 7">
    <name type="scientific">Rhizophagus clarus</name>
    <dbReference type="NCBI Taxonomy" id="94130"/>
    <lineage>
        <taxon>Eukaryota</taxon>
        <taxon>Fungi</taxon>
        <taxon>Fungi incertae sedis</taxon>
        <taxon>Mucoromycota</taxon>
        <taxon>Glomeromycotina</taxon>
        <taxon>Glomeromycetes</taxon>
        <taxon>Glomerales</taxon>
        <taxon>Glomeraceae</taxon>
        <taxon>Rhizophagus</taxon>
    </lineage>
</organism>
<dbReference type="InterPro" id="IPR008266">
    <property type="entry name" value="Tyr_kinase_AS"/>
</dbReference>
<dbReference type="Pfam" id="PF07714">
    <property type="entry name" value="PK_Tyr_Ser-Thr"/>
    <property type="match status" value="1"/>
</dbReference>
<dbReference type="GO" id="GO:0005524">
    <property type="term" value="F:ATP binding"/>
    <property type="evidence" value="ECO:0007669"/>
    <property type="project" value="UniProtKB-KW"/>
</dbReference>
<keyword evidence="1" id="KW-0547">Nucleotide-binding</keyword>
<dbReference type="Gene3D" id="1.20.930.20">
    <property type="entry name" value="Adaptor protein Cbl, N-terminal domain"/>
    <property type="match status" value="1"/>
</dbReference>
<dbReference type="SMART" id="SM00671">
    <property type="entry name" value="SEL1"/>
    <property type="match status" value="2"/>
</dbReference>
<dbReference type="PROSITE" id="PS50011">
    <property type="entry name" value="PROTEIN_KINASE_DOM"/>
    <property type="match status" value="1"/>
</dbReference>
<keyword evidence="6" id="KW-0418">Kinase</keyword>
<dbReference type="InterPro" id="IPR020635">
    <property type="entry name" value="Tyr_kinase_cat_dom"/>
</dbReference>
<dbReference type="EMBL" id="BEXD01003919">
    <property type="protein sequence ID" value="GBC03980.1"/>
    <property type="molecule type" value="Genomic_DNA"/>
</dbReference>
<dbReference type="InterPro" id="IPR011990">
    <property type="entry name" value="TPR-like_helical_dom_sf"/>
</dbReference>
<dbReference type="Proteomes" id="UP000247702">
    <property type="component" value="Unassembled WGS sequence"/>
</dbReference>
<dbReference type="GO" id="GO:0007166">
    <property type="term" value="P:cell surface receptor signaling pathway"/>
    <property type="evidence" value="ECO:0007669"/>
    <property type="project" value="InterPro"/>
</dbReference>
<sequence>MEDYESGSQRKREQQSSDSSQSQKRAKSDMRNTIEAEDCVMSNTIEAEDCESGSQRKREQQFSDSSQSQKRAKSDMRNAIEEAAEAGAIGVVSFAKFLPLISEIGNIFDEIFNLVEAAEHNKRTCGILRDRVNIAESAVRELKLRNKERQDFFNSKNYKILQNLAIIIGRIKKFISDISQMKPLIKHIKAKNIEKTFNELCGEFDSYINVLCFSINLKTADELKQLKINELQQLKADQGDLADYLKEMVDGIRGDVNEMRVDVGNSAEEFKELLKNLSDQFSQFSSTVVKVNTMNNTMEKFMSKTNQNQKKIDNIFNVFPLNLNDYKQDNKERPRKNGRVTKWRNRKIKCEEYAFKVISEKEDQRIVQNHVTILKELHNWDNIIKFYGLAGDGNKWYLVTEWAEYGNLREFYKNHKDRFDVRLKLRIALDIVRGLNFLRAVEIVHRDIRAENILITYNETAKLANFKLSRYLTAATLNQSQTLERVRYCAPELLERTPGHKYDHKCEVYSFGILLWEIAEERIPYEGNDDIVDITDIVRNKRYREPFSKDSQMPGEFKQLEIDAVQHDPDFRPKITKMFDVLRSCYKNYDSPSFSIPNLGGNNFTRELSPGRVDEINLLESFKYMTITDAARQHKMINKEGKLVGDVEAAYNCFEAYPDQIKAKYYKAYYISKGLVKSPPNKDKIVAELYKEVADDETNEFPEAKVRYGDCLYNGKGVEQNFSEALKYFEKAAEEGFKVAMYNAGNMYYNGIGCTKDIEKAKYYMNLAAYNEHDLAISFREKLNVSDQA</sequence>
<reference evidence="6" key="2">
    <citation type="submission" date="2019-10" db="EMBL/GenBank/DDBJ databases">
        <title>Conservation and host-specific expression of non-tandemly repeated heterogenous ribosome RNA gene in arbuscular mycorrhizal fungi.</title>
        <authorList>
            <person name="Maeda T."/>
            <person name="Kobayashi Y."/>
            <person name="Nakagawa T."/>
            <person name="Ezawa T."/>
            <person name="Yamaguchi K."/>
            <person name="Bino T."/>
            <person name="Nishimoto Y."/>
            <person name="Shigenobu S."/>
            <person name="Kawaguchi M."/>
        </authorList>
    </citation>
    <scope>NUCLEOTIDE SEQUENCE</scope>
    <source>
        <strain evidence="6">HR1</strain>
    </source>
</reference>
<dbReference type="Pfam" id="PF08238">
    <property type="entry name" value="Sel1"/>
    <property type="match status" value="2"/>
</dbReference>
<dbReference type="Gene3D" id="1.25.40.10">
    <property type="entry name" value="Tetratricopeptide repeat domain"/>
    <property type="match status" value="1"/>
</dbReference>
<evidence type="ECO:0000256" key="3">
    <source>
        <dbReference type="SAM" id="MobiDB-lite"/>
    </source>
</evidence>
<dbReference type="InterPro" id="IPR036537">
    <property type="entry name" value="Adaptor_Cbl_N_dom_sf"/>
</dbReference>
<dbReference type="InterPro" id="IPR011009">
    <property type="entry name" value="Kinase-like_dom_sf"/>
</dbReference>
<accession>A0A2Z6S4B5</accession>